<dbReference type="AlphaFoldDB" id="A0A271J1V0"/>
<keyword evidence="3" id="KW-0328">Glycosyltransferase</keyword>
<dbReference type="EC" id="2.4.1.21" evidence="2"/>
<feature type="domain" description="Starch synthase catalytic" evidence="5">
    <location>
        <begin position="2"/>
        <end position="173"/>
    </location>
</feature>
<dbReference type="InterPro" id="IPR013534">
    <property type="entry name" value="Starch_synth_cat_dom"/>
</dbReference>
<protein>
    <recommendedName>
        <fullName evidence="2">starch synthase</fullName>
        <ecNumber evidence="2">2.4.1.21</ecNumber>
    </recommendedName>
</protein>
<evidence type="ECO:0000256" key="4">
    <source>
        <dbReference type="ARBA" id="ARBA00022679"/>
    </source>
</evidence>
<comment type="catalytic activity">
    <reaction evidence="1">
        <text>[(1-&gt;4)-alpha-D-glucosyl](n) + ADP-alpha-D-glucose = [(1-&gt;4)-alpha-D-glucosyl](n+1) + ADP + H(+)</text>
        <dbReference type="Rhea" id="RHEA:18189"/>
        <dbReference type="Rhea" id="RHEA-COMP:9584"/>
        <dbReference type="Rhea" id="RHEA-COMP:9587"/>
        <dbReference type="ChEBI" id="CHEBI:15378"/>
        <dbReference type="ChEBI" id="CHEBI:15444"/>
        <dbReference type="ChEBI" id="CHEBI:57498"/>
        <dbReference type="ChEBI" id="CHEBI:456216"/>
        <dbReference type="EC" id="2.4.1.21"/>
    </reaction>
</comment>
<name>A0A271J1V0_9BACT</name>
<evidence type="ECO:0000259" key="5">
    <source>
        <dbReference type="Pfam" id="PF08323"/>
    </source>
</evidence>
<proteinExistence type="predicted"/>
<dbReference type="OrthoDB" id="9808590at2"/>
<evidence type="ECO:0000256" key="3">
    <source>
        <dbReference type="ARBA" id="ARBA00022676"/>
    </source>
</evidence>
<evidence type="ECO:0000313" key="7">
    <source>
        <dbReference type="Proteomes" id="UP000216339"/>
    </source>
</evidence>
<accession>A0A271J1V0</accession>
<dbReference type="Pfam" id="PF08323">
    <property type="entry name" value="Glyco_transf_5"/>
    <property type="match status" value="1"/>
</dbReference>
<dbReference type="Proteomes" id="UP000216339">
    <property type="component" value="Unassembled WGS sequence"/>
</dbReference>
<organism evidence="6 7">
    <name type="scientific">Rubrivirga marina</name>
    <dbReference type="NCBI Taxonomy" id="1196024"/>
    <lineage>
        <taxon>Bacteria</taxon>
        <taxon>Pseudomonadati</taxon>
        <taxon>Rhodothermota</taxon>
        <taxon>Rhodothermia</taxon>
        <taxon>Rhodothermales</taxon>
        <taxon>Rubricoccaceae</taxon>
        <taxon>Rubrivirga</taxon>
    </lineage>
</organism>
<gene>
    <name evidence="6" type="ORF">BSZ37_13005</name>
</gene>
<comment type="caution">
    <text evidence="6">The sequence shown here is derived from an EMBL/GenBank/DDBJ whole genome shotgun (WGS) entry which is preliminary data.</text>
</comment>
<dbReference type="RefSeq" id="WP_095510953.1">
    <property type="nucleotide sequence ID" value="NZ_MQWD01000001.1"/>
</dbReference>
<dbReference type="Gene3D" id="3.40.50.2000">
    <property type="entry name" value="Glycogen Phosphorylase B"/>
    <property type="match status" value="1"/>
</dbReference>
<dbReference type="PANTHER" id="PTHR45825:SF11">
    <property type="entry name" value="ALPHA AMYLASE DOMAIN-CONTAINING PROTEIN"/>
    <property type="match status" value="1"/>
</dbReference>
<dbReference type="EMBL" id="MQWD01000001">
    <property type="protein sequence ID" value="PAP77287.1"/>
    <property type="molecule type" value="Genomic_DNA"/>
</dbReference>
<dbReference type="SUPFAM" id="SSF53756">
    <property type="entry name" value="UDP-Glycosyltransferase/glycogen phosphorylase"/>
    <property type="match status" value="1"/>
</dbReference>
<dbReference type="PANTHER" id="PTHR45825">
    <property type="entry name" value="GRANULE-BOUND STARCH SYNTHASE 1, CHLOROPLASTIC/AMYLOPLASTIC"/>
    <property type="match status" value="1"/>
</dbReference>
<evidence type="ECO:0000256" key="2">
    <source>
        <dbReference type="ARBA" id="ARBA00012588"/>
    </source>
</evidence>
<dbReference type="GO" id="GO:0009011">
    <property type="term" value="F:alpha-1,4-glucan glucosyltransferase (ADP-glucose donor) activity"/>
    <property type="evidence" value="ECO:0007669"/>
    <property type="project" value="UniProtKB-EC"/>
</dbReference>
<sequence length="256" mass="27801">MRVLFVAGEVAPFSETTEVSQVLRVLPEALQEHKDVEPRILMPRYGVVSERRNRLHEVIRLSGAEIEAGDAKDTLKVKVASIPGIRLQVYFMDSVHFFKRKGLHQERKSEKVFEDNPARALFFARAAFSTVENLGWRPDVVHAAGWISSFVPHVLQEELGDSEVLSGVRTVYTPEGDDGYSHTLTAEEAEGLGLPAGWAGKTMRQIGLDTADAAAYAGSDRAADGEPTGPTLSEDPEAVADTAAELYTSLGPALAA</sequence>
<keyword evidence="4" id="KW-0808">Transferase</keyword>
<keyword evidence="7" id="KW-1185">Reference proteome</keyword>
<evidence type="ECO:0000313" key="6">
    <source>
        <dbReference type="EMBL" id="PAP77287.1"/>
    </source>
</evidence>
<evidence type="ECO:0000256" key="1">
    <source>
        <dbReference type="ARBA" id="ARBA00001478"/>
    </source>
</evidence>
<reference evidence="6 7" key="1">
    <citation type="submission" date="2016-11" db="EMBL/GenBank/DDBJ databases">
        <title>Study of marine rhodopsin-containing bacteria.</title>
        <authorList>
            <person name="Yoshizawa S."/>
            <person name="Kumagai Y."/>
            <person name="Kogure K."/>
        </authorList>
    </citation>
    <scope>NUCLEOTIDE SEQUENCE [LARGE SCALE GENOMIC DNA]</scope>
    <source>
        <strain evidence="6 7">SAORIC-28</strain>
    </source>
</reference>